<protein>
    <recommendedName>
        <fullName evidence="5">WW domain-containing protein</fullName>
    </recommendedName>
</protein>
<comment type="caution">
    <text evidence="3">The sequence shown here is derived from an EMBL/GenBank/DDBJ whole genome shotgun (WGS) entry which is preliminary data.</text>
</comment>
<feature type="compositionally biased region" description="Gly residues" evidence="1">
    <location>
        <begin position="192"/>
        <end position="216"/>
    </location>
</feature>
<proteinExistence type="predicted"/>
<evidence type="ECO:0000256" key="2">
    <source>
        <dbReference type="SAM" id="SignalP"/>
    </source>
</evidence>
<accession>A0ABR3PS57</accession>
<evidence type="ECO:0000313" key="4">
    <source>
        <dbReference type="Proteomes" id="UP001565368"/>
    </source>
</evidence>
<feature type="signal peptide" evidence="2">
    <location>
        <begin position="1"/>
        <end position="19"/>
    </location>
</feature>
<evidence type="ECO:0000256" key="1">
    <source>
        <dbReference type="SAM" id="MobiDB-lite"/>
    </source>
</evidence>
<dbReference type="EMBL" id="JBBXJM010000007">
    <property type="protein sequence ID" value="KAL1405300.1"/>
    <property type="molecule type" value="Genomic_DNA"/>
</dbReference>
<feature type="chain" id="PRO_5045241483" description="WW domain-containing protein" evidence="2">
    <location>
        <begin position="20"/>
        <end position="248"/>
    </location>
</feature>
<organism evidence="3 4">
    <name type="scientific">Vanrija albida</name>
    <dbReference type="NCBI Taxonomy" id="181172"/>
    <lineage>
        <taxon>Eukaryota</taxon>
        <taxon>Fungi</taxon>
        <taxon>Dikarya</taxon>
        <taxon>Basidiomycota</taxon>
        <taxon>Agaricomycotina</taxon>
        <taxon>Tremellomycetes</taxon>
        <taxon>Trichosporonales</taxon>
        <taxon>Trichosporonaceae</taxon>
        <taxon>Vanrija</taxon>
    </lineage>
</organism>
<keyword evidence="4" id="KW-1185">Reference proteome</keyword>
<dbReference type="Proteomes" id="UP001565368">
    <property type="component" value="Unassembled WGS sequence"/>
</dbReference>
<evidence type="ECO:0008006" key="5">
    <source>
        <dbReference type="Google" id="ProtNLM"/>
    </source>
</evidence>
<dbReference type="GeneID" id="95989970"/>
<keyword evidence="2" id="KW-0732">Signal</keyword>
<sequence length="248" mass="25335">MRLTSLIVALVAAPLAVLAQGAPSLQGSVTSQSALDKLGEVSVAGDGAGNWYAVDPKTNKYWTLDGAVKDAVGRTAPAPVKGDEKPAAVATKRHPRDFSPGTGTSPNDVGHLSARWWKCKLIGKPCASCHHCKKDFWEKICCWKKYFCYIPYTWSPVGPGWGHKRDALPQVPGGGNPDPNDPAGGPNPNPGPGGGNPNPGPGGGGGGGVVVGGGGGGVGPGPLPGGGCWNSICDPYGGHYQHGTCQVW</sequence>
<feature type="region of interest" description="Disordered" evidence="1">
    <location>
        <begin position="165"/>
        <end position="216"/>
    </location>
</feature>
<name>A0ABR3PS57_9TREE</name>
<feature type="region of interest" description="Disordered" evidence="1">
    <location>
        <begin position="75"/>
        <end position="109"/>
    </location>
</feature>
<dbReference type="RefSeq" id="XP_069205244.1">
    <property type="nucleotide sequence ID" value="XM_069357307.1"/>
</dbReference>
<evidence type="ECO:0000313" key="3">
    <source>
        <dbReference type="EMBL" id="KAL1405300.1"/>
    </source>
</evidence>
<gene>
    <name evidence="3" type="ORF">Q8F55_008927</name>
</gene>
<reference evidence="3 4" key="1">
    <citation type="submission" date="2023-08" db="EMBL/GenBank/DDBJ databases">
        <title>Annotated Genome Sequence of Vanrija albida AlHP1.</title>
        <authorList>
            <person name="Herzog R."/>
        </authorList>
    </citation>
    <scope>NUCLEOTIDE SEQUENCE [LARGE SCALE GENOMIC DNA]</scope>
    <source>
        <strain evidence="3 4">AlHP1</strain>
    </source>
</reference>